<feature type="repeat" description="WD" evidence="3">
    <location>
        <begin position="535"/>
        <end position="576"/>
    </location>
</feature>
<proteinExistence type="predicted"/>
<feature type="compositionally biased region" description="Polar residues" evidence="5">
    <location>
        <begin position="1250"/>
        <end position="1261"/>
    </location>
</feature>
<reference evidence="7" key="2">
    <citation type="submission" date="2025-09" db="UniProtKB">
        <authorList>
            <consortium name="Ensembl"/>
        </authorList>
    </citation>
    <scope>IDENTIFICATION</scope>
</reference>
<keyword evidence="4" id="KW-0175">Coiled coil</keyword>
<evidence type="ECO:0000259" key="6">
    <source>
        <dbReference type="Pfam" id="PF23414"/>
    </source>
</evidence>
<keyword evidence="2" id="KW-0677">Repeat</keyword>
<name>A0A8C4V989_FALTI</name>
<dbReference type="SUPFAM" id="SSF50978">
    <property type="entry name" value="WD40 repeat-like"/>
    <property type="match status" value="2"/>
</dbReference>
<dbReference type="Ensembl" id="ENSFTIT00000023754.1">
    <property type="protein sequence ID" value="ENSFTIP00000022814.1"/>
    <property type="gene ID" value="ENSFTIG00000014694.1"/>
</dbReference>
<evidence type="ECO:0000256" key="1">
    <source>
        <dbReference type="ARBA" id="ARBA00022574"/>
    </source>
</evidence>
<feature type="coiled-coil region" evidence="4">
    <location>
        <begin position="768"/>
        <end position="900"/>
    </location>
</feature>
<feature type="compositionally biased region" description="Polar residues" evidence="5">
    <location>
        <begin position="296"/>
        <end position="307"/>
    </location>
</feature>
<dbReference type="PANTHER" id="PTHR32215:SF0">
    <property type="entry name" value="CILIA- AND FLAGELLA-ASSOCIATED PROTEIN 57"/>
    <property type="match status" value="1"/>
</dbReference>
<dbReference type="PANTHER" id="PTHR32215">
    <property type="entry name" value="CILIA- AND FLAGELLA-ASSOCIATED PROTEIN 57"/>
    <property type="match status" value="1"/>
</dbReference>
<feature type="coiled-coil region" evidence="4">
    <location>
        <begin position="927"/>
        <end position="978"/>
    </location>
</feature>
<evidence type="ECO:0000313" key="7">
    <source>
        <dbReference type="Ensembl" id="ENSFTIP00000022814.1"/>
    </source>
</evidence>
<feature type="coiled-coil region" evidence="4">
    <location>
        <begin position="1157"/>
        <end position="1191"/>
    </location>
</feature>
<dbReference type="InterPro" id="IPR001680">
    <property type="entry name" value="WD40_rpt"/>
</dbReference>
<dbReference type="Gene3D" id="2.130.10.10">
    <property type="entry name" value="YVTN repeat-like/Quinoprotein amine dehydrogenase"/>
    <property type="match status" value="2"/>
</dbReference>
<dbReference type="OrthoDB" id="10251741at2759"/>
<feature type="region of interest" description="Disordered" evidence="5">
    <location>
        <begin position="275"/>
        <end position="307"/>
    </location>
</feature>
<dbReference type="Proteomes" id="UP000694562">
    <property type="component" value="Unplaced"/>
</dbReference>
<feature type="repeat" description="WD" evidence="3">
    <location>
        <begin position="661"/>
        <end position="694"/>
    </location>
</feature>
<evidence type="ECO:0000256" key="5">
    <source>
        <dbReference type="SAM" id="MobiDB-lite"/>
    </source>
</evidence>
<dbReference type="PROSITE" id="PS50082">
    <property type="entry name" value="WD_REPEATS_2"/>
    <property type="match status" value="3"/>
</dbReference>
<dbReference type="Gene3D" id="1.10.287.1490">
    <property type="match status" value="1"/>
</dbReference>
<reference evidence="7" key="1">
    <citation type="submission" date="2025-08" db="UniProtKB">
        <authorList>
            <consortium name="Ensembl"/>
        </authorList>
    </citation>
    <scope>IDENTIFICATION</scope>
</reference>
<feature type="coiled-coil region" evidence="4">
    <location>
        <begin position="1007"/>
        <end position="1069"/>
    </location>
</feature>
<evidence type="ECO:0000256" key="4">
    <source>
        <dbReference type="SAM" id="Coils"/>
    </source>
</evidence>
<evidence type="ECO:0000313" key="8">
    <source>
        <dbReference type="Proteomes" id="UP000694562"/>
    </source>
</evidence>
<evidence type="ECO:0000256" key="3">
    <source>
        <dbReference type="PROSITE-ProRule" id="PRU00221"/>
    </source>
</evidence>
<dbReference type="PROSITE" id="PS50294">
    <property type="entry name" value="WD_REPEATS_REGION"/>
    <property type="match status" value="1"/>
</dbReference>
<organism evidence="7 8">
    <name type="scientific">Falco tinnunculus</name>
    <name type="common">Common kestrel</name>
    <dbReference type="NCBI Taxonomy" id="100819"/>
    <lineage>
        <taxon>Eukaryota</taxon>
        <taxon>Metazoa</taxon>
        <taxon>Chordata</taxon>
        <taxon>Craniata</taxon>
        <taxon>Vertebrata</taxon>
        <taxon>Euteleostomi</taxon>
        <taxon>Archelosauria</taxon>
        <taxon>Archosauria</taxon>
        <taxon>Dinosauria</taxon>
        <taxon>Saurischia</taxon>
        <taxon>Theropoda</taxon>
        <taxon>Coelurosauria</taxon>
        <taxon>Aves</taxon>
        <taxon>Neognathae</taxon>
        <taxon>Neoaves</taxon>
        <taxon>Telluraves</taxon>
        <taxon>Australaves</taxon>
        <taxon>Falconiformes</taxon>
        <taxon>Falconidae</taxon>
        <taxon>Falco</taxon>
    </lineage>
</organism>
<keyword evidence="8" id="KW-1185">Reference proteome</keyword>
<protein>
    <submittedName>
        <fullName evidence="7">Cilia and flagella associated protein 57</fullName>
    </submittedName>
</protein>
<dbReference type="FunFam" id="2.130.10.10:FF:000271">
    <property type="entry name" value="cilia- and flagella-associated protein 57"/>
    <property type="match status" value="1"/>
</dbReference>
<dbReference type="InterPro" id="IPR036322">
    <property type="entry name" value="WD40_repeat_dom_sf"/>
</dbReference>
<dbReference type="OMA" id="FPHCNAV"/>
<dbReference type="InterPro" id="IPR052993">
    <property type="entry name" value="CFA-57"/>
</dbReference>
<feature type="domain" description="EML-like second beta-propeller" evidence="6">
    <location>
        <begin position="420"/>
        <end position="694"/>
    </location>
</feature>
<accession>A0A8C4V989</accession>
<keyword evidence="1 3" id="KW-0853">WD repeat</keyword>
<feature type="region of interest" description="Disordered" evidence="5">
    <location>
        <begin position="1249"/>
        <end position="1273"/>
    </location>
</feature>
<dbReference type="Pfam" id="PF23414">
    <property type="entry name" value="Beta-prop_EML_2"/>
    <property type="match status" value="1"/>
</dbReference>
<evidence type="ECO:0000256" key="2">
    <source>
        <dbReference type="ARBA" id="ARBA00022737"/>
    </source>
</evidence>
<dbReference type="InterPro" id="IPR015943">
    <property type="entry name" value="WD40/YVTN_repeat-like_dom_sf"/>
</dbReference>
<feature type="compositionally biased region" description="Acidic residues" evidence="5">
    <location>
        <begin position="279"/>
        <end position="289"/>
    </location>
</feature>
<dbReference type="AlphaFoldDB" id="A0A8C4V989"/>
<feature type="repeat" description="WD" evidence="3">
    <location>
        <begin position="412"/>
        <end position="453"/>
    </location>
</feature>
<sequence length="1273" mass="145442">MLLLLPLPAACARRRRRFRGRRGRGCHGSGGGSSNMAAAVAAQPVAVFGCRPRVAGGVCFLEEQVVLHAAGAGCLRVHLEQKWHKFIPGTEKSRGVLALAVSPNRRYLALSEAVAEQPVMTIYELSSVPARRRRTLAAAELPAREAVSLAFSPDGRYLAAATAPPDGHLTYWLWEKQRLMAAARVEAPGGGVCQVSFSPQDNAQVCITGNGFLKLFKYSEGTLKQMNLQKGKPQNYLCHAWLCEDKVICGTDAGKLSLFKTGELHWETSVQYKKPPRELEEDTTEEYESSSDISCGLSSEDNGSQQDSLPQISALAAYSKGFACSSSPGVVLLFEKAKGKEAYKESQEIWLPQDLFSSEPKKLGRQDIICICFSPSGKTMVVNTNENQLYMFPMLSTNLMKEKAAYFAYLNYPLHSASITGLDICVWKPILATCSLDRSVRVWNYKTNTLELYKEYREEAYTVSLHPTGLFCLVGFSDKLRFISLLYKDMHVFKEFAVRQCRECSFSNGGHLFAAVNGNVIQIYSSITFENINNLKGHSGKIHAVKWSTDDAKFVSCDTHGAVYEWNVLTGQRESESVLKSCIYSSIALSSDTKVTFAVGSDQTLKEISESSIQNEVPAFGVVYTAVAVSHSGHMVFVGTSLGTIRAMKYPLPLTRDFNEYQAHAGAVTKMSVTNDDLFLLTASEDGSIFIWKVCDKEGGTLKWEKEVEYAEEVLMMRSDIEEKSRAMLDLQIRVKELQTENYYQLHLKDMYCNEKIKELEENFAQEIGSLKTKHQILQAEKEKQELQHQFQLSELMNKQARKVQQLESDSDQKLLMENEKYQELQVRSQRMQEEYEKQLHDLEESKSRAVKELTEYYEEKLNEKSLLLEKAGEDMKQQLQAHEEIKKQIEENADQEILEIKIKYEEQLLEEKESNLQLKGETGVMNKRLNSLQKELKERNRDMEEMRLEQQKLQGIIKSLEEDILALKTEIQERANTIQDKEKHIYDLKKKNQELEKFKLALDYRIEEFKKQIESRENEIKITKEQIHEREGELERFHKESTQLKLNITQLQQKLKATDRELHREKQKKHSMETLIKRFKADLHNCVGFIQDSRKMKDVICELYTKYVQQSNSVETEAVDTDLQQEDMKQQEYLERNLAALKKKVVKNQEIHQAAYMRVVQENASQIKEINDLRQELKVAHTQIRDLQSTLRLTKRKQAIQDTAPSSELLSSPAVLRLNAEKESEKIIEMQQLEIQYLRDQIQEKGASPCSSASLRNLPNLNLERSDKTQQQ</sequence>
<dbReference type="InterPro" id="IPR055442">
    <property type="entry name" value="Beta-prop_EML-like_2nd"/>
</dbReference>
<dbReference type="SMART" id="SM00320">
    <property type="entry name" value="WD40"/>
    <property type="match status" value="7"/>
</dbReference>